<accession>A0ABM9M7X7</accession>
<sequence length="50" mass="5240">MVSAEPRIYITVPSTRIWVRNNRGKAIALAVAGVAAVVLLVLAVILVLAA</sequence>
<organism evidence="2 3">
    <name type="scientific">[Mycobacterium] wendilense</name>
    <dbReference type="NCBI Taxonomy" id="3064284"/>
    <lineage>
        <taxon>Bacteria</taxon>
        <taxon>Bacillati</taxon>
        <taxon>Actinomycetota</taxon>
        <taxon>Actinomycetes</taxon>
        <taxon>Mycobacteriales</taxon>
        <taxon>Mycobacteriaceae</taxon>
        <taxon>Mycolicibacter</taxon>
    </lineage>
</organism>
<dbReference type="EMBL" id="OY726395">
    <property type="protein sequence ID" value="CAJ1578346.1"/>
    <property type="molecule type" value="Genomic_DNA"/>
</dbReference>
<protein>
    <recommendedName>
        <fullName evidence="4">Peptide ABC transporter permease</fullName>
    </recommendedName>
</protein>
<evidence type="ECO:0000256" key="1">
    <source>
        <dbReference type="SAM" id="Phobius"/>
    </source>
</evidence>
<dbReference type="RefSeq" id="WP_316513499.1">
    <property type="nucleotide sequence ID" value="NZ_OY726395.1"/>
</dbReference>
<proteinExistence type="predicted"/>
<keyword evidence="3" id="KW-1185">Reference proteome</keyword>
<evidence type="ECO:0000313" key="3">
    <source>
        <dbReference type="Proteomes" id="UP001190466"/>
    </source>
</evidence>
<keyword evidence="1" id="KW-0472">Membrane</keyword>
<dbReference type="Proteomes" id="UP001190466">
    <property type="component" value="Chromosome"/>
</dbReference>
<feature type="transmembrane region" description="Helical" evidence="1">
    <location>
        <begin position="26"/>
        <end position="49"/>
    </location>
</feature>
<gene>
    <name evidence="2" type="ORF">MU0050_000037</name>
</gene>
<evidence type="ECO:0008006" key="4">
    <source>
        <dbReference type="Google" id="ProtNLM"/>
    </source>
</evidence>
<keyword evidence="1" id="KW-0812">Transmembrane</keyword>
<name>A0ABM9M7X7_9MYCO</name>
<keyword evidence="1" id="KW-1133">Transmembrane helix</keyword>
<evidence type="ECO:0000313" key="2">
    <source>
        <dbReference type="EMBL" id="CAJ1578346.1"/>
    </source>
</evidence>
<reference evidence="2 3" key="1">
    <citation type="submission" date="2023-08" db="EMBL/GenBank/DDBJ databases">
        <authorList>
            <person name="Folkvardsen B D."/>
            <person name="Norman A."/>
        </authorList>
    </citation>
    <scope>NUCLEOTIDE SEQUENCE [LARGE SCALE GENOMIC DNA]</scope>
    <source>
        <strain evidence="2 3">Mu0050</strain>
    </source>
</reference>